<gene>
    <name evidence="1" type="ORF">ADEAN_000658600</name>
</gene>
<keyword evidence="2" id="KW-1185">Reference proteome</keyword>
<reference evidence="1 2" key="1">
    <citation type="submission" date="2020-08" db="EMBL/GenBank/DDBJ databases">
        <authorList>
            <person name="Newling K."/>
            <person name="Davey J."/>
            <person name="Forrester S."/>
        </authorList>
    </citation>
    <scope>NUCLEOTIDE SEQUENCE [LARGE SCALE GENOMIC DNA]</scope>
    <source>
        <strain evidence="2">Crithidia deanei Carvalho (ATCC PRA-265)</strain>
    </source>
</reference>
<organism evidence="1 2">
    <name type="scientific">Angomonas deanei</name>
    <dbReference type="NCBI Taxonomy" id="59799"/>
    <lineage>
        <taxon>Eukaryota</taxon>
        <taxon>Discoba</taxon>
        <taxon>Euglenozoa</taxon>
        <taxon>Kinetoplastea</taxon>
        <taxon>Metakinetoplastina</taxon>
        <taxon>Trypanosomatida</taxon>
        <taxon>Trypanosomatidae</taxon>
        <taxon>Strigomonadinae</taxon>
        <taxon>Angomonas</taxon>
    </lineage>
</organism>
<evidence type="ECO:0000313" key="2">
    <source>
        <dbReference type="Proteomes" id="UP000515908"/>
    </source>
</evidence>
<proteinExistence type="predicted"/>
<dbReference type="VEuPathDB" id="TriTrypDB:ADEAN_000658600"/>
<protein>
    <submittedName>
        <fullName evidence="1">Uncharacterized protein</fullName>
    </submittedName>
</protein>
<dbReference type="Proteomes" id="UP000515908">
    <property type="component" value="Chromosome 13"/>
</dbReference>
<dbReference type="EMBL" id="LR877157">
    <property type="protein sequence ID" value="CAD2219093.1"/>
    <property type="molecule type" value="Genomic_DNA"/>
</dbReference>
<sequence length="124" mass="14133">MCQTCELTVANPFLICAECNDVRLKLKEGASPQDVNVAYTHDLSHEFVEDTMENISNMFGIQLLQNSDPETRDYVLQNWEELKNSMTIASSLAEQFGQVPLNYDEQDIKDISALNSKTQKKDRK</sequence>
<dbReference type="AlphaFoldDB" id="A0A7G2CKK1"/>
<name>A0A7G2CKK1_9TRYP</name>
<evidence type="ECO:0000313" key="1">
    <source>
        <dbReference type="EMBL" id="CAD2219093.1"/>
    </source>
</evidence>
<accession>A0A7G2CKK1</accession>